<gene>
    <name evidence="3" type="ORF">FOE78_22075</name>
</gene>
<feature type="compositionally biased region" description="Low complexity" evidence="1">
    <location>
        <begin position="91"/>
        <end position="117"/>
    </location>
</feature>
<evidence type="ECO:0000256" key="1">
    <source>
        <dbReference type="SAM" id="MobiDB-lite"/>
    </source>
</evidence>
<dbReference type="AlphaFoldDB" id="A0A516Q4A4"/>
<feature type="transmembrane region" description="Helical" evidence="2">
    <location>
        <begin position="45"/>
        <end position="66"/>
    </location>
</feature>
<feature type="region of interest" description="Disordered" evidence="1">
    <location>
        <begin position="77"/>
        <end position="164"/>
    </location>
</feature>
<organism evidence="3 4">
    <name type="scientific">Microlunatus elymi</name>
    <dbReference type="NCBI Taxonomy" id="2596828"/>
    <lineage>
        <taxon>Bacteria</taxon>
        <taxon>Bacillati</taxon>
        <taxon>Actinomycetota</taxon>
        <taxon>Actinomycetes</taxon>
        <taxon>Propionibacteriales</taxon>
        <taxon>Propionibacteriaceae</taxon>
        <taxon>Microlunatus</taxon>
    </lineage>
</organism>
<keyword evidence="2" id="KW-0812">Transmembrane</keyword>
<proteinExistence type="predicted"/>
<dbReference type="RefSeq" id="WP_143988175.1">
    <property type="nucleotide sequence ID" value="NZ_CP041692.1"/>
</dbReference>
<accession>A0A516Q4A4</accession>
<reference evidence="3 4" key="1">
    <citation type="submission" date="2019-07" db="EMBL/GenBank/DDBJ databases">
        <title>Microlunatus dokdonensis sp. nov. isolated from the rhizospheric soil of the wild plant Elymus tsukushiensis.</title>
        <authorList>
            <person name="Ghim S.-Y."/>
            <person name="Hwang Y.-J."/>
            <person name="Son J.-S."/>
            <person name="Shin J.-H."/>
        </authorList>
    </citation>
    <scope>NUCLEOTIDE SEQUENCE [LARGE SCALE GENOMIC DNA]</scope>
    <source>
        <strain evidence="3 4">KUDC0627</strain>
    </source>
</reference>
<dbReference type="KEGG" id="mik:FOE78_22075"/>
<keyword evidence="2" id="KW-1133">Transmembrane helix</keyword>
<evidence type="ECO:0000256" key="2">
    <source>
        <dbReference type="SAM" id="Phobius"/>
    </source>
</evidence>
<dbReference type="EMBL" id="CP041692">
    <property type="protein sequence ID" value="QDP98234.1"/>
    <property type="molecule type" value="Genomic_DNA"/>
</dbReference>
<keyword evidence="2" id="KW-0472">Membrane</keyword>
<evidence type="ECO:0000313" key="3">
    <source>
        <dbReference type="EMBL" id="QDP98234.1"/>
    </source>
</evidence>
<protein>
    <submittedName>
        <fullName evidence="3">Uncharacterized protein</fullName>
    </submittedName>
</protein>
<dbReference type="OrthoDB" id="3542354at2"/>
<keyword evidence="4" id="KW-1185">Reference proteome</keyword>
<sequence>MTRRLAGAVASCLALLAGLWLILSPFALGLQPKDVDWTHQTVTDVWSGIGLGVLGLLGMIIFAAALMTNLQERGLAEPRAARRGPAEAADESPAAAPAAPATTPAPSSDLDKLLSPLVAALTEDLQRERENRSPNGEPASWNGDSGRRIGERPAATTHRTEESA</sequence>
<name>A0A516Q4A4_9ACTN</name>
<dbReference type="Proteomes" id="UP000319263">
    <property type="component" value="Chromosome"/>
</dbReference>
<evidence type="ECO:0000313" key="4">
    <source>
        <dbReference type="Proteomes" id="UP000319263"/>
    </source>
</evidence>